<evidence type="ECO:0000313" key="2">
    <source>
        <dbReference type="Proteomes" id="UP000644507"/>
    </source>
</evidence>
<sequence length="86" mass="9936">MDLPWKGPCLYHLPDDVAETDDLLEKKAGEAKRLRGLWEAWNEHNVPCRLMPYKKYHKARDGFFKEAVPKKALDSGYEPPLVPSMP</sequence>
<evidence type="ECO:0000313" key="1">
    <source>
        <dbReference type="EMBL" id="GHC67552.1"/>
    </source>
</evidence>
<protein>
    <submittedName>
        <fullName evidence="1">Uncharacterized protein</fullName>
    </submittedName>
</protein>
<dbReference type="SUPFAM" id="SSF53649">
    <property type="entry name" value="Alkaline phosphatase-like"/>
    <property type="match status" value="1"/>
</dbReference>
<dbReference type="Proteomes" id="UP000644507">
    <property type="component" value="Unassembled WGS sequence"/>
</dbReference>
<comment type="caution">
    <text evidence="1">The sequence shown here is derived from an EMBL/GenBank/DDBJ whole genome shotgun (WGS) entry which is preliminary data.</text>
</comment>
<reference evidence="1" key="2">
    <citation type="submission" date="2020-09" db="EMBL/GenBank/DDBJ databases">
        <authorList>
            <person name="Sun Q."/>
            <person name="Kim S."/>
        </authorList>
    </citation>
    <scope>NUCLEOTIDE SEQUENCE</scope>
    <source>
        <strain evidence="1">KCTC 12988</strain>
    </source>
</reference>
<name>A0A918TYC4_9BACT</name>
<accession>A0A918TYC4</accession>
<dbReference type="EMBL" id="BMXI01000024">
    <property type="protein sequence ID" value="GHC67552.1"/>
    <property type="molecule type" value="Genomic_DNA"/>
</dbReference>
<organism evidence="1 2">
    <name type="scientific">Roseibacillus persicicus</name>
    <dbReference type="NCBI Taxonomy" id="454148"/>
    <lineage>
        <taxon>Bacteria</taxon>
        <taxon>Pseudomonadati</taxon>
        <taxon>Verrucomicrobiota</taxon>
        <taxon>Verrucomicrobiia</taxon>
        <taxon>Verrucomicrobiales</taxon>
        <taxon>Verrucomicrobiaceae</taxon>
        <taxon>Roseibacillus</taxon>
    </lineage>
</organism>
<gene>
    <name evidence="1" type="ORF">GCM10007100_39560</name>
</gene>
<reference evidence="1" key="1">
    <citation type="journal article" date="2014" name="Int. J. Syst. Evol. Microbiol.">
        <title>Complete genome sequence of Corynebacterium casei LMG S-19264T (=DSM 44701T), isolated from a smear-ripened cheese.</title>
        <authorList>
            <consortium name="US DOE Joint Genome Institute (JGI-PGF)"/>
            <person name="Walter F."/>
            <person name="Albersmeier A."/>
            <person name="Kalinowski J."/>
            <person name="Ruckert C."/>
        </authorList>
    </citation>
    <scope>NUCLEOTIDE SEQUENCE</scope>
    <source>
        <strain evidence="1">KCTC 12988</strain>
    </source>
</reference>
<keyword evidence="2" id="KW-1185">Reference proteome</keyword>
<proteinExistence type="predicted"/>
<dbReference type="AlphaFoldDB" id="A0A918TYC4"/>
<dbReference type="RefSeq" id="WP_189574428.1">
    <property type="nucleotide sequence ID" value="NZ_BMXI01000024.1"/>
</dbReference>
<dbReference type="InterPro" id="IPR017850">
    <property type="entry name" value="Alkaline_phosphatase_core_sf"/>
</dbReference>